<evidence type="ECO:0000313" key="2">
    <source>
        <dbReference type="Proteomes" id="UP000198402"/>
    </source>
</evidence>
<dbReference type="Gene3D" id="3.40.960.10">
    <property type="entry name" value="VSR Endonuclease"/>
    <property type="match status" value="1"/>
</dbReference>
<comment type="caution">
    <text evidence="1">The sequence shown here is derived from an EMBL/GenBank/DDBJ whole genome shotgun (WGS) entry which is preliminary data.</text>
</comment>
<reference evidence="1 2" key="1">
    <citation type="submission" date="2015-11" db="EMBL/GenBank/DDBJ databases">
        <title>Draft genome sequences of new species of the genus Lactobacillus isolated from orchardgrass silage.</title>
        <authorList>
            <person name="Tohno M."/>
            <person name="Tanizawa Y."/>
            <person name="Arita M."/>
        </authorList>
    </citation>
    <scope>NUCLEOTIDE SEQUENCE [LARGE SCALE GENOMIC DNA]</scope>
    <source>
        <strain evidence="1 2">IWT126</strain>
    </source>
</reference>
<dbReference type="AlphaFoldDB" id="A0A1Z5IIM5"/>
<evidence type="ECO:0000313" key="1">
    <source>
        <dbReference type="EMBL" id="GAX01412.1"/>
    </source>
</evidence>
<name>A0A1Z5IIM5_9LACO</name>
<sequence>MANKKLTNADIQKKLDIMQKGQYELQSTYEAWDKKVSIICRDCGHEYFRVAGDFFKGKLIGNNCKHGRGKRVTYTTEDVQRKIDDAQDVQYEVIDHFTSTKIKITIRCRKCGFEYNTFANEFWQKRRIGKDCKHYHRLTIEEVQNRVDKMQNSQYKVSGFHGAAKNCKFTCRICGFSYNDQLGQFTNSGRVGKNCRHLNKHLNTTEVQKRIDEVQENQYELLDNYNGMIKKNKFKCRICGFEYYRRCVDMINKRIGKNCEHHKYNLIYVNSEQVQRALDTYQDGKYELIDEYDPEAGRKHKYKVLCRDCGFIYRSPLDTFLSKPLVGVNCEHKNRNNNTQELQSRIDKTQEKQYELIGPYKGSMVNHIFRCRKCGFEYFTISGPFLSHRIGENCKHKKAKYSQEEVQQLLDIKQEKQFEILTKYEGLRKKVWIRCRNCNLKYETTLAPYLRLRIGVNCQHHIKLTKARAIQRVTKISNGQIEMVGEFRGTSKATQFLCKICNRKWEANPADIFDGHGCPSCYGSRGEKVIKAYLKKEKYIYEEQYKIDECKDKDYLPFDFAVFNDDGSLRCLIEYQGIQHFQPIKFFGGEQNFLGLKHRDKIKKNFCKVHNISLIEIAYPQVQTYFQIRKRVKSVLDVSLKNEMI</sequence>
<dbReference type="Proteomes" id="UP000198402">
    <property type="component" value="Unassembled WGS sequence"/>
</dbReference>
<dbReference type="EMBL" id="BCMG01000007">
    <property type="protein sequence ID" value="GAX01412.1"/>
    <property type="molecule type" value="Genomic_DNA"/>
</dbReference>
<organism evidence="1 2">
    <name type="scientific">Secundilactobacillus silagei JCM 19001</name>
    <dbReference type="NCBI Taxonomy" id="1302250"/>
    <lineage>
        <taxon>Bacteria</taxon>
        <taxon>Bacillati</taxon>
        <taxon>Bacillota</taxon>
        <taxon>Bacilli</taxon>
        <taxon>Lactobacillales</taxon>
        <taxon>Lactobacillaceae</taxon>
        <taxon>Secundilactobacillus</taxon>
    </lineage>
</organism>
<keyword evidence="2" id="KW-1185">Reference proteome</keyword>
<gene>
    <name evidence="1" type="ORF">IWT126_01452</name>
</gene>
<accession>A0A1Z5IIM5</accession>
<protein>
    <submittedName>
        <fullName evidence="1">Uncharacterized protein</fullName>
    </submittedName>
</protein>
<dbReference type="OrthoDB" id="2086462at2"/>
<dbReference type="STRING" id="1302250.GCA_001313225_01098"/>
<dbReference type="RefSeq" id="WP_089136754.1">
    <property type="nucleotide sequence ID" value="NZ_BCMG01000007.1"/>
</dbReference>
<proteinExistence type="predicted"/>